<accession>H0UMZ5</accession>
<evidence type="ECO:0000259" key="2">
    <source>
        <dbReference type="Pfam" id="PF01464"/>
    </source>
</evidence>
<dbReference type="EMBL" id="CM001377">
    <property type="protein sequence ID" value="EHM09274.1"/>
    <property type="molecule type" value="Genomic_DNA"/>
</dbReference>
<feature type="chain" id="PRO_5003542020" evidence="1">
    <location>
        <begin position="31"/>
        <end position="280"/>
    </location>
</feature>
<name>H0UMZ5_9BACT</name>
<evidence type="ECO:0000256" key="1">
    <source>
        <dbReference type="SAM" id="SignalP"/>
    </source>
</evidence>
<feature type="domain" description="Transglycosylase SLT" evidence="2">
    <location>
        <begin position="167"/>
        <end position="261"/>
    </location>
</feature>
<reference evidence="3 4" key="1">
    <citation type="submission" date="2011-10" db="EMBL/GenBank/DDBJ databases">
        <title>The Noncontiguous Finished genome of Thermanaerovibrio velox DSM 12556.</title>
        <authorList>
            <consortium name="US DOE Joint Genome Institute (JGI-PGF)"/>
            <person name="Lucas S."/>
            <person name="Copeland A."/>
            <person name="Lapidus A."/>
            <person name="Glavina del Rio T."/>
            <person name="Dalin E."/>
            <person name="Tice H."/>
            <person name="Bruce D."/>
            <person name="Goodwin L."/>
            <person name="Pitluck S."/>
            <person name="Peters L."/>
            <person name="Mikhailova N."/>
            <person name="Teshima H."/>
            <person name="Kyrpides N."/>
            <person name="Mavromatis K."/>
            <person name="Ivanova N."/>
            <person name="Markowitz V."/>
            <person name="Cheng J.-F."/>
            <person name="Hugenholtz P."/>
            <person name="Woyke T."/>
            <person name="Wu D."/>
            <person name="Spring S."/>
            <person name="Brambilla E.-M."/>
            <person name="Klenk H.-P."/>
            <person name="Eisen J.A."/>
        </authorList>
    </citation>
    <scope>NUCLEOTIDE SEQUENCE [LARGE SCALE GENOMIC DNA]</scope>
    <source>
        <strain evidence="3 4">DSM 12556</strain>
    </source>
</reference>
<dbReference type="SUPFAM" id="SSF53955">
    <property type="entry name" value="Lysozyme-like"/>
    <property type="match status" value="1"/>
</dbReference>
<dbReference type="PANTHER" id="PTHR37423:SF2">
    <property type="entry name" value="MEMBRANE-BOUND LYTIC MUREIN TRANSGLYCOSYLASE C"/>
    <property type="match status" value="1"/>
</dbReference>
<keyword evidence="1" id="KW-0732">Signal</keyword>
<dbReference type="Gene3D" id="1.10.530.10">
    <property type="match status" value="1"/>
</dbReference>
<evidence type="ECO:0000313" key="3">
    <source>
        <dbReference type="EMBL" id="EHM09274.1"/>
    </source>
</evidence>
<evidence type="ECO:0000313" key="4">
    <source>
        <dbReference type="Proteomes" id="UP000005730"/>
    </source>
</evidence>
<dbReference type="AlphaFoldDB" id="H0UMZ5"/>
<dbReference type="OrthoDB" id="9815002at2"/>
<organism evidence="3 4">
    <name type="scientific">Thermanaerovibrio velox DSM 12556</name>
    <dbReference type="NCBI Taxonomy" id="926567"/>
    <lineage>
        <taxon>Bacteria</taxon>
        <taxon>Thermotogati</taxon>
        <taxon>Synergistota</taxon>
        <taxon>Synergistia</taxon>
        <taxon>Synergistales</taxon>
        <taxon>Synergistaceae</taxon>
        <taxon>Thermanaerovibrio</taxon>
    </lineage>
</organism>
<feature type="signal peptide" evidence="1">
    <location>
        <begin position="1"/>
        <end position="30"/>
    </location>
</feature>
<sequence length="280" mass="30070">MKLGRTWQAAGLLCLALVASVIALAPPGFAEDLTNGQKTGFVVSEVGKEGSPKTSSNAKEQDILNTACDSTSPEECTTEQGAPMVTLEAAPASFHPSITETLRLMGLNTKDLALWGIKHPTSTLNRLKDFSSEDQKTVAAVVRYIRGTNPKVSPKTAWRVGTALVYYSAKYGIPVHLSAAVAHTESHFNPSAKSPKGAMGIMQVMWRVHTDLLQANGIESKEDMMDPEKGVAAGCLLLSRYVKAYGSIPKALARYYGGSSVAYFRKVNTKMANIKTSMAQ</sequence>
<proteinExistence type="predicted"/>
<dbReference type="InterPro" id="IPR008258">
    <property type="entry name" value="Transglycosylase_SLT_dom_1"/>
</dbReference>
<dbReference type="PANTHER" id="PTHR37423">
    <property type="entry name" value="SOLUBLE LYTIC MUREIN TRANSGLYCOSYLASE-RELATED"/>
    <property type="match status" value="1"/>
</dbReference>
<dbReference type="Proteomes" id="UP000005730">
    <property type="component" value="Chromosome"/>
</dbReference>
<dbReference type="eggNOG" id="COG0741">
    <property type="taxonomic scope" value="Bacteria"/>
</dbReference>
<protein>
    <submittedName>
        <fullName evidence="3">Soluble lytic murein transglycosylase-like protein</fullName>
    </submittedName>
</protein>
<dbReference type="HOGENOM" id="CLU_084485_0_0_0"/>
<gene>
    <name evidence="3" type="ORF">TheveDRAFT_0086</name>
</gene>
<dbReference type="RefSeq" id="WP_006582766.1">
    <property type="nucleotide sequence ID" value="NZ_CM001377.1"/>
</dbReference>
<dbReference type="InterPro" id="IPR023346">
    <property type="entry name" value="Lysozyme-like_dom_sf"/>
</dbReference>
<keyword evidence="4" id="KW-1185">Reference proteome</keyword>
<dbReference type="Pfam" id="PF01464">
    <property type="entry name" value="SLT"/>
    <property type="match status" value="1"/>
</dbReference>
<dbReference type="STRING" id="926567.TheveDRAFT_0086"/>